<comment type="caution">
    <text evidence="2">The sequence shown here is derived from an EMBL/GenBank/DDBJ whole genome shotgun (WGS) entry which is preliminary data.</text>
</comment>
<evidence type="ECO:0000313" key="3">
    <source>
        <dbReference type="Proteomes" id="UP001589834"/>
    </source>
</evidence>
<feature type="transmembrane region" description="Helical" evidence="1">
    <location>
        <begin position="12"/>
        <end position="29"/>
    </location>
</feature>
<sequence>MTESSSITWRTLAWAIGPVIGVLLLRAGLQAQGENDASGLQPLRAATLVADPYQAMWAAARPFVFTALGLLAAALLLRWGLRAALRRHGWPRLRPWALALWVLAWGLGGAGLLASHFNQTGRHPVAEPEARVLLARAVPPGAHGPGGAELYLQLPDTSAPQRLLAEGESPAAWPPGRVARLQVQAGRWWGRWGRLAPPGGG</sequence>
<keyword evidence="3" id="KW-1185">Reference proteome</keyword>
<gene>
    <name evidence="2" type="ORF">ACFFGG_15910</name>
</gene>
<evidence type="ECO:0000313" key="2">
    <source>
        <dbReference type="EMBL" id="MFC0594037.1"/>
    </source>
</evidence>
<feature type="transmembrane region" description="Helical" evidence="1">
    <location>
        <begin position="93"/>
        <end position="114"/>
    </location>
</feature>
<dbReference type="RefSeq" id="WP_377484517.1">
    <property type="nucleotide sequence ID" value="NZ_JBHLTN010000034.1"/>
</dbReference>
<keyword evidence="1" id="KW-1133">Transmembrane helix</keyword>
<evidence type="ECO:0000256" key="1">
    <source>
        <dbReference type="SAM" id="Phobius"/>
    </source>
</evidence>
<dbReference type="Proteomes" id="UP001589834">
    <property type="component" value="Unassembled WGS sequence"/>
</dbReference>
<feature type="transmembrane region" description="Helical" evidence="1">
    <location>
        <begin position="63"/>
        <end position="81"/>
    </location>
</feature>
<keyword evidence="1" id="KW-0812">Transmembrane</keyword>
<keyword evidence="1" id="KW-0472">Membrane</keyword>
<organism evidence="2 3">
    <name type="scientific">Ottowia pentelensis</name>
    <dbReference type="NCBI Taxonomy" id="511108"/>
    <lineage>
        <taxon>Bacteria</taxon>
        <taxon>Pseudomonadati</taxon>
        <taxon>Pseudomonadota</taxon>
        <taxon>Betaproteobacteria</taxon>
        <taxon>Burkholderiales</taxon>
        <taxon>Comamonadaceae</taxon>
        <taxon>Ottowia</taxon>
    </lineage>
</organism>
<accession>A0ABV6PW17</accession>
<protein>
    <submittedName>
        <fullName evidence="2">Uncharacterized protein</fullName>
    </submittedName>
</protein>
<proteinExistence type="predicted"/>
<reference evidence="2 3" key="1">
    <citation type="submission" date="2024-09" db="EMBL/GenBank/DDBJ databases">
        <authorList>
            <person name="Sun Q."/>
            <person name="Mori K."/>
        </authorList>
    </citation>
    <scope>NUCLEOTIDE SEQUENCE [LARGE SCALE GENOMIC DNA]</scope>
    <source>
        <strain evidence="2 3">NCAIM B.02336</strain>
    </source>
</reference>
<name>A0ABV6PW17_9BURK</name>
<dbReference type="EMBL" id="JBHLTN010000034">
    <property type="protein sequence ID" value="MFC0594037.1"/>
    <property type="molecule type" value="Genomic_DNA"/>
</dbReference>